<comment type="catalytic activity">
    <reaction evidence="1">
        <text>an N-acyl-D-glucosamine 6-phosphate = an N-acyl-D-mannosamine 6-phosphate</text>
        <dbReference type="Rhea" id="RHEA:23932"/>
        <dbReference type="ChEBI" id="CHEBI:57599"/>
        <dbReference type="ChEBI" id="CHEBI:57666"/>
        <dbReference type="EC" id="5.1.3.9"/>
    </reaction>
</comment>
<dbReference type="Proteomes" id="UP000441354">
    <property type="component" value="Unassembled WGS sequence"/>
</dbReference>
<keyword evidence="9" id="KW-1185">Reference proteome</keyword>
<dbReference type="EC" id="5.1.3.9" evidence="5"/>
<dbReference type="InterPro" id="IPR011060">
    <property type="entry name" value="RibuloseP-bd_barrel"/>
</dbReference>
<evidence type="ECO:0000313" key="8">
    <source>
        <dbReference type="EMBL" id="KAB2331980.1"/>
    </source>
</evidence>
<dbReference type="Gene3D" id="3.20.20.70">
    <property type="entry name" value="Aldolase class I"/>
    <property type="match status" value="1"/>
</dbReference>
<comment type="function">
    <text evidence="2">Converts N-acetylmannosamine-6-phosphate (ManNAc-6-P) to N-acetylglucosamine-6-phosphate (GlcNAc-6-P).</text>
</comment>
<evidence type="ECO:0000256" key="4">
    <source>
        <dbReference type="ARBA" id="ARBA00007439"/>
    </source>
</evidence>
<dbReference type="GO" id="GO:0019262">
    <property type="term" value="P:N-acetylneuraminate catabolic process"/>
    <property type="evidence" value="ECO:0007669"/>
    <property type="project" value="UniProtKB-UniPathway"/>
</dbReference>
<dbReference type="PANTHER" id="PTHR36204:SF1">
    <property type="entry name" value="N-ACETYLMANNOSAMINE-6-PHOSPHATE 2-EPIMERASE-RELATED"/>
    <property type="match status" value="1"/>
</dbReference>
<evidence type="ECO:0000313" key="9">
    <source>
        <dbReference type="Proteomes" id="UP000441354"/>
    </source>
</evidence>
<comment type="caution">
    <text evidence="8">The sequence shown here is derived from an EMBL/GenBank/DDBJ whole genome shotgun (WGS) entry which is preliminary data.</text>
</comment>
<sequence length="245" mass="27227">MQSYNEKQQKMIQQLKNGLIVSCQAKKDDPMYMPGIITGMAKSAIWGGAAGLRLNTPEQISEVRQITDLPIIGLWKQHSENSSVFITPTMEAVDEVIGAGADIVALDATDRINADGEKAYFLIEKIKQKYPETTILADIRNEEEAVIALEQGAHMVAPTLYRFNDNPKSIDSPDFEMLAKIVRACEGKGLVLMEGKINTPEEAIESLYLGAYAVVVGSAITRPHLTTLRFTNKINKYENKMPLYY</sequence>
<comment type="pathway">
    <text evidence="3">Amino-sugar metabolism; N-acetylneuraminate degradation; D-fructose 6-phosphate from N-acetylneuraminate: step 3/5.</text>
</comment>
<accession>A0A7V7UUU1</accession>
<dbReference type="GO" id="GO:0006053">
    <property type="term" value="P:N-acetylmannosamine catabolic process"/>
    <property type="evidence" value="ECO:0007669"/>
    <property type="project" value="TreeGrafter"/>
</dbReference>
<dbReference type="Pfam" id="PF04131">
    <property type="entry name" value="NanE"/>
    <property type="match status" value="1"/>
</dbReference>
<keyword evidence="6" id="KW-0413">Isomerase</keyword>
<dbReference type="EMBL" id="WBOT01000004">
    <property type="protein sequence ID" value="KAB2331980.1"/>
    <property type="molecule type" value="Genomic_DNA"/>
</dbReference>
<evidence type="ECO:0000256" key="3">
    <source>
        <dbReference type="ARBA" id="ARBA00005081"/>
    </source>
</evidence>
<proteinExistence type="inferred from homology"/>
<dbReference type="InterPro" id="IPR013785">
    <property type="entry name" value="Aldolase_TIM"/>
</dbReference>
<reference evidence="8 9" key="1">
    <citation type="journal article" date="2014" name="Arch. Microbiol.">
        <title>Bacillus mesophilum sp. nov., strain IITR-54T, a novel 4-chlorobiphenyl dechlorinating bacterium.</title>
        <authorList>
            <person name="Manickam N."/>
            <person name="Singh N.K."/>
            <person name="Bajaj A."/>
            <person name="Kumar R.M."/>
            <person name="Kaur G."/>
            <person name="Kaur N."/>
            <person name="Bala M."/>
            <person name="Kumar A."/>
            <person name="Mayilraj S."/>
        </authorList>
    </citation>
    <scope>NUCLEOTIDE SEQUENCE [LARGE SCALE GENOMIC DNA]</scope>
    <source>
        <strain evidence="8 9">IITR-54</strain>
    </source>
</reference>
<name>A0A7V7UUU1_9BACI</name>
<keyword evidence="7" id="KW-0119">Carbohydrate metabolism</keyword>
<dbReference type="GO" id="GO:0047465">
    <property type="term" value="F:N-acylglucosamine-6-phosphate 2-epimerase activity"/>
    <property type="evidence" value="ECO:0007669"/>
    <property type="project" value="UniProtKB-EC"/>
</dbReference>
<evidence type="ECO:0000256" key="7">
    <source>
        <dbReference type="ARBA" id="ARBA00023277"/>
    </source>
</evidence>
<dbReference type="AlphaFoldDB" id="A0A7V7UUU1"/>
<dbReference type="OrthoDB" id="9781704at2"/>
<evidence type="ECO:0000256" key="5">
    <source>
        <dbReference type="ARBA" id="ARBA00013180"/>
    </source>
</evidence>
<dbReference type="RefSeq" id="WP_151574836.1">
    <property type="nucleotide sequence ID" value="NZ_WBOT01000004.1"/>
</dbReference>
<dbReference type="PANTHER" id="PTHR36204">
    <property type="entry name" value="N-ACETYLMANNOSAMINE-6-PHOSPHATE 2-EPIMERASE-RELATED"/>
    <property type="match status" value="1"/>
</dbReference>
<dbReference type="GO" id="GO:0005829">
    <property type="term" value="C:cytosol"/>
    <property type="evidence" value="ECO:0007669"/>
    <property type="project" value="TreeGrafter"/>
</dbReference>
<evidence type="ECO:0000256" key="6">
    <source>
        <dbReference type="ARBA" id="ARBA00023235"/>
    </source>
</evidence>
<dbReference type="InterPro" id="IPR007260">
    <property type="entry name" value="NanE"/>
</dbReference>
<comment type="similarity">
    <text evidence="4">Belongs to the NanE family.</text>
</comment>
<dbReference type="NCBIfam" id="NF002231">
    <property type="entry name" value="PRK01130.1"/>
    <property type="match status" value="1"/>
</dbReference>
<organism evidence="8 9">
    <name type="scientific">Bacillus mesophilum</name>
    <dbReference type="NCBI Taxonomy" id="1071718"/>
    <lineage>
        <taxon>Bacteria</taxon>
        <taxon>Bacillati</taxon>
        <taxon>Bacillota</taxon>
        <taxon>Bacilli</taxon>
        <taxon>Bacillales</taxon>
        <taxon>Bacillaceae</taxon>
        <taxon>Bacillus</taxon>
    </lineage>
</organism>
<protein>
    <recommendedName>
        <fullName evidence="5">N-acylglucosamine-6-phosphate 2-epimerase</fullName>
        <ecNumber evidence="5">5.1.3.9</ecNumber>
    </recommendedName>
</protein>
<dbReference type="CDD" id="cd04729">
    <property type="entry name" value="NanE"/>
    <property type="match status" value="1"/>
</dbReference>
<gene>
    <name evidence="8" type="ORF">F7732_15075</name>
</gene>
<dbReference type="SUPFAM" id="SSF51366">
    <property type="entry name" value="Ribulose-phoshate binding barrel"/>
    <property type="match status" value="1"/>
</dbReference>
<evidence type="ECO:0000256" key="2">
    <source>
        <dbReference type="ARBA" id="ARBA00002147"/>
    </source>
</evidence>
<dbReference type="UniPathway" id="UPA00629">
    <property type="reaction ID" value="UER00682"/>
</dbReference>
<evidence type="ECO:0000256" key="1">
    <source>
        <dbReference type="ARBA" id="ARBA00000056"/>
    </source>
</evidence>